<evidence type="ECO:0000256" key="7">
    <source>
        <dbReference type="RuleBase" id="RU003435"/>
    </source>
</evidence>
<evidence type="ECO:0000313" key="10">
    <source>
        <dbReference type="EMBL" id="RDC60240.1"/>
    </source>
</evidence>
<evidence type="ECO:0000259" key="9">
    <source>
        <dbReference type="Pfam" id="PF01432"/>
    </source>
</evidence>
<dbReference type="GO" id="GO:0005829">
    <property type="term" value="C:cytosol"/>
    <property type="evidence" value="ECO:0007669"/>
    <property type="project" value="TreeGrafter"/>
</dbReference>
<dbReference type="PANTHER" id="PTHR43660">
    <property type="entry name" value="DIPEPTIDYL CARBOXYPEPTIDASE"/>
    <property type="match status" value="1"/>
</dbReference>
<dbReference type="InterPro" id="IPR045090">
    <property type="entry name" value="Pept_M3A_M3B"/>
</dbReference>
<dbReference type="InterPro" id="IPR024077">
    <property type="entry name" value="Neurolysin/TOP_dom2"/>
</dbReference>
<feature type="signal peptide" evidence="8">
    <location>
        <begin position="1"/>
        <end position="21"/>
    </location>
</feature>
<feature type="chain" id="PRO_5017017418" evidence="8">
    <location>
        <begin position="22"/>
        <end position="387"/>
    </location>
</feature>
<dbReference type="Gene3D" id="1.10.1370.10">
    <property type="entry name" value="Neurolysin, domain 3"/>
    <property type="match status" value="1"/>
</dbReference>
<sequence length="387" mass="41705">MKTRLMMATAAGSLLTGCATVGTDPVNMPADGTMDMAPVLDLSQVSSGTGYFADRSQLPFHAPDFTQLSDDDFAPAFAQAMDIHAQEIALIKNNKAAPTFANTIVALEQSGAMLGRVGTVFFALTGANTNDTLDAIDADISPKLSAHYDGIILDPVLFARVKAVYDNRAAMAMTPEDAVLLEETYKDMVQAGAQLDGPAKEKVKAINTRLSVMTTEFSQKLAEATKDSALVVDTRAELAGLSDAQIDKAAKAAAERGMDGKYLIALQNTTQQPLLAELENRATREKLFRASYNRADRGGPGDTRSAIAEIAALRAEKAALFGKPDWASYVMYDRMAKTPKTALDFMTQMVPALAATQRREAALLNEQIKADGGDYEVKPWDWSRYAE</sequence>
<evidence type="ECO:0000256" key="5">
    <source>
        <dbReference type="ARBA" id="ARBA00022833"/>
    </source>
</evidence>
<dbReference type="Proteomes" id="UP000253727">
    <property type="component" value="Unassembled WGS sequence"/>
</dbReference>
<evidence type="ECO:0000256" key="8">
    <source>
        <dbReference type="SAM" id="SignalP"/>
    </source>
</evidence>
<comment type="similarity">
    <text evidence="1 7">Belongs to the peptidase M3 family.</text>
</comment>
<keyword evidence="6 7" id="KW-0482">Metalloprotease</keyword>
<dbReference type="AlphaFoldDB" id="A0A369Q764"/>
<dbReference type="SUPFAM" id="SSF55486">
    <property type="entry name" value="Metalloproteases ('zincins'), catalytic domain"/>
    <property type="match status" value="1"/>
</dbReference>
<dbReference type="EMBL" id="QBKA01000002">
    <property type="protein sequence ID" value="RDC60240.1"/>
    <property type="molecule type" value="Genomic_DNA"/>
</dbReference>
<keyword evidence="4 7" id="KW-0378">Hydrolase</keyword>
<comment type="caution">
    <text evidence="10">The sequence shown here is derived from an EMBL/GenBank/DDBJ whole genome shotgun (WGS) entry which is preliminary data.</text>
</comment>
<dbReference type="GO" id="GO:0004222">
    <property type="term" value="F:metalloendopeptidase activity"/>
    <property type="evidence" value="ECO:0007669"/>
    <property type="project" value="InterPro"/>
</dbReference>
<dbReference type="InterPro" id="IPR001567">
    <property type="entry name" value="Pept_M3A_M3B_dom"/>
</dbReference>
<dbReference type="PROSITE" id="PS51257">
    <property type="entry name" value="PROKAR_LIPOPROTEIN"/>
    <property type="match status" value="1"/>
</dbReference>
<keyword evidence="5 7" id="KW-0862">Zinc</keyword>
<keyword evidence="2 7" id="KW-0645">Protease</keyword>
<evidence type="ECO:0000256" key="6">
    <source>
        <dbReference type="ARBA" id="ARBA00023049"/>
    </source>
</evidence>
<evidence type="ECO:0000313" key="11">
    <source>
        <dbReference type="Proteomes" id="UP000253727"/>
    </source>
</evidence>
<dbReference type="PANTHER" id="PTHR43660:SF1">
    <property type="entry name" value="DIPEPTIDYL CARBOXYPEPTIDASE"/>
    <property type="match status" value="1"/>
</dbReference>
<dbReference type="GO" id="GO:0006508">
    <property type="term" value="P:proteolysis"/>
    <property type="evidence" value="ECO:0007669"/>
    <property type="project" value="UniProtKB-KW"/>
</dbReference>
<keyword evidence="11" id="KW-1185">Reference proteome</keyword>
<proteinExistence type="inferred from homology"/>
<evidence type="ECO:0000256" key="3">
    <source>
        <dbReference type="ARBA" id="ARBA00022723"/>
    </source>
</evidence>
<accession>A0A369Q764</accession>
<protein>
    <submittedName>
        <fullName evidence="10">Peptidyl-dipeptidase Dcp</fullName>
        <ecNumber evidence="10">3.4.15.5</ecNumber>
    </submittedName>
</protein>
<feature type="domain" description="Peptidase M3A/M3B catalytic" evidence="9">
    <location>
        <begin position="275"/>
        <end position="386"/>
    </location>
</feature>
<dbReference type="Pfam" id="PF01432">
    <property type="entry name" value="Peptidase_M3"/>
    <property type="match status" value="1"/>
</dbReference>
<evidence type="ECO:0000256" key="4">
    <source>
        <dbReference type="ARBA" id="ARBA00022801"/>
    </source>
</evidence>
<dbReference type="GO" id="GO:0008241">
    <property type="term" value="F:peptidyl-dipeptidase activity"/>
    <property type="evidence" value="ECO:0007669"/>
    <property type="project" value="UniProtKB-EC"/>
</dbReference>
<reference evidence="10 11" key="1">
    <citation type="submission" date="2018-04" db="EMBL/GenBank/DDBJ databases">
        <title>Altererythrobacter sp. HME9302 genome sequencing and assembly.</title>
        <authorList>
            <person name="Kang H."/>
            <person name="Kim H."/>
            <person name="Joh K."/>
        </authorList>
    </citation>
    <scope>NUCLEOTIDE SEQUENCE [LARGE SCALE GENOMIC DNA]</scope>
    <source>
        <strain evidence="10 11">HME9302</strain>
    </source>
</reference>
<keyword evidence="8" id="KW-0732">Signal</keyword>
<evidence type="ECO:0000256" key="1">
    <source>
        <dbReference type="ARBA" id="ARBA00006040"/>
    </source>
</evidence>
<organism evidence="10 11">
    <name type="scientific">Alteripontixanthobacter maritimus</name>
    <dbReference type="NCBI Taxonomy" id="2161824"/>
    <lineage>
        <taxon>Bacteria</taxon>
        <taxon>Pseudomonadati</taxon>
        <taxon>Pseudomonadota</taxon>
        <taxon>Alphaproteobacteria</taxon>
        <taxon>Sphingomonadales</taxon>
        <taxon>Erythrobacteraceae</taxon>
        <taxon>Alteripontixanthobacter</taxon>
    </lineage>
</organism>
<gene>
    <name evidence="10" type="ORF">HME9302_01441</name>
</gene>
<keyword evidence="3 7" id="KW-0479">Metal-binding</keyword>
<dbReference type="GO" id="GO:0046872">
    <property type="term" value="F:metal ion binding"/>
    <property type="evidence" value="ECO:0007669"/>
    <property type="project" value="UniProtKB-UniRule"/>
</dbReference>
<dbReference type="GO" id="GO:0004180">
    <property type="term" value="F:carboxypeptidase activity"/>
    <property type="evidence" value="ECO:0007669"/>
    <property type="project" value="UniProtKB-KW"/>
</dbReference>
<keyword evidence="10" id="KW-0121">Carboxypeptidase</keyword>
<dbReference type="EC" id="3.4.15.5" evidence="10"/>
<comment type="cofactor">
    <cofactor evidence="7">
        <name>Zn(2+)</name>
        <dbReference type="ChEBI" id="CHEBI:29105"/>
    </cofactor>
    <text evidence="7">Binds 1 zinc ion.</text>
</comment>
<evidence type="ECO:0000256" key="2">
    <source>
        <dbReference type="ARBA" id="ARBA00022670"/>
    </source>
</evidence>
<name>A0A369Q764_9SPHN</name>